<evidence type="ECO:0000256" key="4">
    <source>
        <dbReference type="ARBA" id="ARBA00023136"/>
    </source>
</evidence>
<evidence type="ECO:0000256" key="3">
    <source>
        <dbReference type="ARBA" id="ARBA00022989"/>
    </source>
</evidence>
<keyword evidence="3 5" id="KW-1133">Transmembrane helix</keyword>
<dbReference type="OrthoDB" id="941586at2"/>
<dbReference type="EMBL" id="SDWT01000001">
    <property type="protein sequence ID" value="RYB92875.1"/>
    <property type="molecule type" value="Genomic_DNA"/>
</dbReference>
<protein>
    <submittedName>
        <fullName evidence="6">Isoprenylcysteine carboxylmethyltransferase family protein</fullName>
    </submittedName>
</protein>
<dbReference type="Gene3D" id="1.20.120.1630">
    <property type="match status" value="1"/>
</dbReference>
<dbReference type="Pfam" id="PF04191">
    <property type="entry name" value="PEMT"/>
    <property type="match status" value="1"/>
</dbReference>
<feature type="transmembrane region" description="Helical" evidence="5">
    <location>
        <begin position="43"/>
        <end position="63"/>
    </location>
</feature>
<evidence type="ECO:0000256" key="5">
    <source>
        <dbReference type="SAM" id="Phobius"/>
    </source>
</evidence>
<dbReference type="PANTHER" id="PTHR12714:SF24">
    <property type="entry name" value="SLR1182 PROTEIN"/>
    <property type="match status" value="1"/>
</dbReference>
<dbReference type="PANTHER" id="PTHR12714">
    <property type="entry name" value="PROTEIN-S ISOPRENYLCYSTEINE O-METHYLTRANSFERASE"/>
    <property type="match status" value="1"/>
</dbReference>
<dbReference type="GO" id="GO:0012505">
    <property type="term" value="C:endomembrane system"/>
    <property type="evidence" value="ECO:0007669"/>
    <property type="project" value="UniProtKB-SubCell"/>
</dbReference>
<comment type="subcellular location">
    <subcellularLocation>
        <location evidence="1">Endomembrane system</location>
        <topology evidence="1">Multi-pass membrane protein</topology>
    </subcellularLocation>
</comment>
<dbReference type="RefSeq" id="WP_129397786.1">
    <property type="nucleotide sequence ID" value="NZ_SDWT01000001.1"/>
</dbReference>
<organism evidence="6 7">
    <name type="scientific">Nocardioides oleivorans</name>
    <dbReference type="NCBI Taxonomy" id="273676"/>
    <lineage>
        <taxon>Bacteria</taxon>
        <taxon>Bacillati</taxon>
        <taxon>Actinomycetota</taxon>
        <taxon>Actinomycetes</taxon>
        <taxon>Propionibacteriales</taxon>
        <taxon>Nocardioidaceae</taxon>
        <taxon>Nocardioides</taxon>
    </lineage>
</organism>
<feature type="transmembrane region" description="Helical" evidence="5">
    <location>
        <begin position="12"/>
        <end position="31"/>
    </location>
</feature>
<reference evidence="6 7" key="1">
    <citation type="submission" date="2019-01" db="EMBL/GenBank/DDBJ databases">
        <title>Novel species of Nocardioides.</title>
        <authorList>
            <person name="Liu Q."/>
            <person name="Xin Y.-H."/>
        </authorList>
    </citation>
    <scope>NUCLEOTIDE SEQUENCE [LARGE SCALE GENOMIC DNA]</scope>
    <source>
        <strain evidence="6 7">CGMCC 4.6882</strain>
    </source>
</reference>
<feature type="transmembrane region" description="Helical" evidence="5">
    <location>
        <begin position="91"/>
        <end position="122"/>
    </location>
</feature>
<keyword evidence="7" id="KW-1185">Reference proteome</keyword>
<keyword evidence="6" id="KW-0808">Transferase</keyword>
<dbReference type="Proteomes" id="UP000294071">
    <property type="component" value="Unassembled WGS sequence"/>
</dbReference>
<dbReference type="GO" id="GO:0032259">
    <property type="term" value="P:methylation"/>
    <property type="evidence" value="ECO:0007669"/>
    <property type="project" value="UniProtKB-KW"/>
</dbReference>
<evidence type="ECO:0000313" key="7">
    <source>
        <dbReference type="Proteomes" id="UP000294071"/>
    </source>
</evidence>
<dbReference type="AlphaFoldDB" id="A0A4Q2RXZ2"/>
<dbReference type="GO" id="GO:0008168">
    <property type="term" value="F:methyltransferase activity"/>
    <property type="evidence" value="ECO:0007669"/>
    <property type="project" value="UniProtKB-KW"/>
</dbReference>
<name>A0A4Q2RXZ2_9ACTN</name>
<accession>A0A4Q2RXZ2</accession>
<dbReference type="InterPro" id="IPR007318">
    <property type="entry name" value="Phopholipid_MeTrfase"/>
</dbReference>
<keyword evidence="4 5" id="KW-0472">Membrane</keyword>
<proteinExistence type="predicted"/>
<keyword evidence="2 5" id="KW-0812">Transmembrane</keyword>
<evidence type="ECO:0000256" key="1">
    <source>
        <dbReference type="ARBA" id="ARBA00004127"/>
    </source>
</evidence>
<evidence type="ECO:0000256" key="2">
    <source>
        <dbReference type="ARBA" id="ARBA00022692"/>
    </source>
</evidence>
<evidence type="ECO:0000313" key="6">
    <source>
        <dbReference type="EMBL" id="RYB92875.1"/>
    </source>
</evidence>
<comment type="caution">
    <text evidence="6">The sequence shown here is derived from an EMBL/GenBank/DDBJ whole genome shotgun (WGS) entry which is preliminary data.</text>
</comment>
<keyword evidence="6" id="KW-0489">Methyltransferase</keyword>
<gene>
    <name evidence="6" type="ORF">EUA93_00005</name>
</gene>
<sequence length="153" mass="17222">MSGDVVRFRLWLPVAIGTPLLAGLLATARWGDPFALGGWRVTLGWALLAFFAVWNGWSLWLFARHDTGLLPGGATLSLIEEGPYRLSRNPLYVGLLALHLSLALLAGSTWAVLLLPVSWLLVRWGSVRPEERFLHARFGEQYAAYTRRVRRWL</sequence>